<evidence type="ECO:0000313" key="4">
    <source>
        <dbReference type="Proteomes" id="UP000295547"/>
    </source>
</evidence>
<dbReference type="Proteomes" id="UP000295507">
    <property type="component" value="Unassembled WGS sequence"/>
</dbReference>
<name>A0A4V2VC80_9HYPH</name>
<comment type="caution">
    <text evidence="1">The sequence shown here is derived from an EMBL/GenBank/DDBJ whole genome shotgun (WGS) entry which is preliminary data.</text>
</comment>
<dbReference type="AlphaFoldDB" id="A0A4V2VC80"/>
<dbReference type="Proteomes" id="UP000295547">
    <property type="component" value="Unassembled WGS sequence"/>
</dbReference>
<dbReference type="EMBL" id="SMBJ01000003">
    <property type="protein sequence ID" value="TCU27765.1"/>
    <property type="molecule type" value="Genomic_DNA"/>
</dbReference>
<keyword evidence="4" id="KW-1185">Reference proteome</keyword>
<gene>
    <name evidence="2" type="ORF">EV129_112169</name>
    <name evidence="1" type="ORF">EV130_103169</name>
</gene>
<accession>A0A4V2VC80</accession>
<evidence type="ECO:0000313" key="2">
    <source>
        <dbReference type="EMBL" id="TCU34552.1"/>
    </source>
</evidence>
<evidence type="ECO:0000313" key="3">
    <source>
        <dbReference type="Proteomes" id="UP000295507"/>
    </source>
</evidence>
<organism evidence="1 4">
    <name type="scientific">Rhizobium azibense</name>
    <dbReference type="NCBI Taxonomy" id="1136135"/>
    <lineage>
        <taxon>Bacteria</taxon>
        <taxon>Pseudomonadati</taxon>
        <taxon>Pseudomonadota</taxon>
        <taxon>Alphaproteobacteria</taxon>
        <taxon>Hyphomicrobiales</taxon>
        <taxon>Rhizobiaceae</taxon>
        <taxon>Rhizobium/Agrobacterium group</taxon>
        <taxon>Rhizobium</taxon>
    </lineage>
</organism>
<reference evidence="3 4" key="1">
    <citation type="submission" date="2019-03" db="EMBL/GenBank/DDBJ databases">
        <title>Genomic Encyclopedia of Type Strains, Phase IV (KMG-V): Genome sequencing to study the core and pangenomes of soil and plant-associated prokaryotes.</title>
        <authorList>
            <person name="Whitman W."/>
        </authorList>
    </citation>
    <scope>NUCLEOTIDE SEQUENCE [LARGE SCALE GENOMIC DNA]</scope>
    <source>
        <strain evidence="1 4">Gr42</strain>
        <strain evidence="2 3">IE4868</strain>
    </source>
</reference>
<protein>
    <submittedName>
        <fullName evidence="1">Uncharacterized protein</fullName>
    </submittedName>
</protein>
<dbReference type="EMBL" id="SMBK01000012">
    <property type="protein sequence ID" value="TCU34552.1"/>
    <property type="molecule type" value="Genomic_DNA"/>
</dbReference>
<sequence length="46" mass="5009">MSGYSEEAGRYNSENNIGPAKMAVIINLDHIEKQVKEGWPSSSQAA</sequence>
<proteinExistence type="predicted"/>
<evidence type="ECO:0000313" key="1">
    <source>
        <dbReference type="EMBL" id="TCU27765.1"/>
    </source>
</evidence>